<sequence>MSLKCSVIEVFDKRDVSPTTEGISTASSRILSSESVHVSEISTISSDEGINVITYVLVIVLVTCLIILMLVVCTVIVCSRMRRKERHTRREFSEDNSRQYDRAIFSVSNTNYTPDYMYVYEEESNRTKDSAPTYESKIHQQPSTDECTTYEETRHVYLGTDFSA</sequence>
<reference evidence="2" key="1">
    <citation type="submission" date="2021-10" db="EMBL/GenBank/DDBJ databases">
        <title>Tropical sea cucumber genome reveals ecological adaptation and Cuvierian tubules defense mechanism.</title>
        <authorList>
            <person name="Chen T."/>
        </authorList>
    </citation>
    <scope>NUCLEOTIDE SEQUENCE</scope>
    <source>
        <strain evidence="2">Nanhai2018</strain>
        <tissue evidence="2">Muscle</tissue>
    </source>
</reference>
<evidence type="ECO:0000313" key="3">
    <source>
        <dbReference type="Proteomes" id="UP001152320"/>
    </source>
</evidence>
<comment type="caution">
    <text evidence="2">The sequence shown here is derived from an EMBL/GenBank/DDBJ whole genome shotgun (WGS) entry which is preliminary data.</text>
</comment>
<keyword evidence="1" id="KW-0812">Transmembrane</keyword>
<protein>
    <submittedName>
        <fullName evidence="2">Uncharacterized protein</fullName>
    </submittedName>
</protein>
<organism evidence="2 3">
    <name type="scientific">Holothuria leucospilota</name>
    <name type="common">Black long sea cucumber</name>
    <name type="synonym">Mertensiothuria leucospilota</name>
    <dbReference type="NCBI Taxonomy" id="206669"/>
    <lineage>
        <taxon>Eukaryota</taxon>
        <taxon>Metazoa</taxon>
        <taxon>Echinodermata</taxon>
        <taxon>Eleutherozoa</taxon>
        <taxon>Echinozoa</taxon>
        <taxon>Holothuroidea</taxon>
        <taxon>Aspidochirotacea</taxon>
        <taxon>Aspidochirotida</taxon>
        <taxon>Holothuriidae</taxon>
        <taxon>Holothuria</taxon>
    </lineage>
</organism>
<accession>A0A9Q1H0I1</accession>
<dbReference type="AlphaFoldDB" id="A0A9Q1H0I1"/>
<gene>
    <name evidence="2" type="ORF">HOLleu_27005</name>
</gene>
<evidence type="ECO:0000313" key="2">
    <source>
        <dbReference type="EMBL" id="KAJ8030552.1"/>
    </source>
</evidence>
<name>A0A9Q1H0I1_HOLLE</name>
<keyword evidence="1" id="KW-1133">Transmembrane helix</keyword>
<dbReference type="EMBL" id="JAIZAY010000013">
    <property type="protein sequence ID" value="KAJ8030552.1"/>
    <property type="molecule type" value="Genomic_DNA"/>
</dbReference>
<proteinExistence type="predicted"/>
<evidence type="ECO:0000256" key="1">
    <source>
        <dbReference type="SAM" id="Phobius"/>
    </source>
</evidence>
<feature type="transmembrane region" description="Helical" evidence="1">
    <location>
        <begin position="52"/>
        <end position="79"/>
    </location>
</feature>
<keyword evidence="3" id="KW-1185">Reference proteome</keyword>
<dbReference type="Proteomes" id="UP001152320">
    <property type="component" value="Chromosome 13"/>
</dbReference>
<keyword evidence="1" id="KW-0472">Membrane</keyword>